<gene>
    <name evidence="8" type="ORF">GCM10009804_41460</name>
</gene>
<accession>A0ABP4PHI9</accession>
<name>A0ABP4PHI9_9ACTN</name>
<feature type="transmembrane region" description="Helical" evidence="6">
    <location>
        <begin position="162"/>
        <end position="183"/>
    </location>
</feature>
<comment type="subcellular location">
    <subcellularLocation>
        <location evidence="1">Cell membrane</location>
        <topology evidence="1">Multi-pass membrane protein</topology>
    </subcellularLocation>
</comment>
<keyword evidence="5 6" id="KW-0472">Membrane</keyword>
<evidence type="ECO:0000256" key="4">
    <source>
        <dbReference type="ARBA" id="ARBA00022989"/>
    </source>
</evidence>
<evidence type="ECO:0000256" key="5">
    <source>
        <dbReference type="ARBA" id="ARBA00023136"/>
    </source>
</evidence>
<dbReference type="InterPro" id="IPR020846">
    <property type="entry name" value="MFS_dom"/>
</dbReference>
<sequence>MTRDFRWLLVGQTTSQFGAQISGVAIPLLAVLSLGATPFELGLVSASSTIGFVLIGLPAGAWIDRWRRRPVLVASDLVRAGLLASVPVAALAGVLTLTQLIVVSLLTGIARVFFDVGYQSYLPAVIGTDRLLAGNATLETVRASGQIAGPGVGGWLVSAMGAANVVLVQVVAFVVSAVSLRCIRAEEDVVRRESRGLWIEICEGLVYVVRHRVLRAIALTSALNNFAFAVASAVNLVFLVHTLRLSATWVGIVLAIGSASAMLGAALTPRLARALGSERISWLSLGFAGAFGFLVPLARPGWSTMLVVIGVAAGETGQIVYAISSVTLRQRIVPAGLLGRVNATMRFVLMGLFPVGAVLGGVVGSSLGARPTLWLSGALIAISWLPLYQVLRDRVRGAAAW</sequence>
<feature type="transmembrane region" description="Helical" evidence="6">
    <location>
        <begin position="347"/>
        <end position="367"/>
    </location>
</feature>
<feature type="transmembrane region" description="Helical" evidence="6">
    <location>
        <begin position="84"/>
        <end position="114"/>
    </location>
</feature>
<feature type="transmembrane region" description="Helical" evidence="6">
    <location>
        <begin position="373"/>
        <end position="391"/>
    </location>
</feature>
<proteinExistence type="predicted"/>
<dbReference type="RefSeq" id="WP_344235231.1">
    <property type="nucleotide sequence ID" value="NZ_BAAAPH010000013.1"/>
</dbReference>
<reference evidence="9" key="1">
    <citation type="journal article" date="2019" name="Int. J. Syst. Evol. Microbiol.">
        <title>The Global Catalogue of Microorganisms (GCM) 10K type strain sequencing project: providing services to taxonomists for standard genome sequencing and annotation.</title>
        <authorList>
            <consortium name="The Broad Institute Genomics Platform"/>
            <consortium name="The Broad Institute Genome Sequencing Center for Infectious Disease"/>
            <person name="Wu L."/>
            <person name="Ma J."/>
        </authorList>
    </citation>
    <scope>NUCLEOTIDE SEQUENCE [LARGE SCALE GENOMIC DNA]</scope>
    <source>
        <strain evidence="9">JCM 15572</strain>
    </source>
</reference>
<keyword evidence="2" id="KW-1003">Cell membrane</keyword>
<evidence type="ECO:0000256" key="2">
    <source>
        <dbReference type="ARBA" id="ARBA00022475"/>
    </source>
</evidence>
<dbReference type="Gene3D" id="1.20.1250.20">
    <property type="entry name" value="MFS general substrate transporter like domains"/>
    <property type="match status" value="1"/>
</dbReference>
<feature type="transmembrane region" description="Helical" evidence="6">
    <location>
        <begin position="280"/>
        <end position="298"/>
    </location>
</feature>
<dbReference type="Proteomes" id="UP001501705">
    <property type="component" value="Unassembled WGS sequence"/>
</dbReference>
<evidence type="ECO:0000256" key="6">
    <source>
        <dbReference type="SAM" id="Phobius"/>
    </source>
</evidence>
<keyword evidence="9" id="KW-1185">Reference proteome</keyword>
<dbReference type="CDD" id="cd06173">
    <property type="entry name" value="MFS_MefA_like"/>
    <property type="match status" value="1"/>
</dbReference>
<feature type="transmembrane region" description="Helical" evidence="6">
    <location>
        <begin position="45"/>
        <end position="63"/>
    </location>
</feature>
<dbReference type="PANTHER" id="PTHR23513">
    <property type="entry name" value="INTEGRAL MEMBRANE EFFLUX PROTEIN-RELATED"/>
    <property type="match status" value="1"/>
</dbReference>
<evidence type="ECO:0000313" key="8">
    <source>
        <dbReference type="EMBL" id="GAA1580581.1"/>
    </source>
</evidence>
<feature type="transmembrane region" description="Helical" evidence="6">
    <location>
        <begin position="246"/>
        <end position="268"/>
    </location>
</feature>
<feature type="transmembrane region" description="Helical" evidence="6">
    <location>
        <begin position="304"/>
        <end position="326"/>
    </location>
</feature>
<dbReference type="PROSITE" id="PS50850">
    <property type="entry name" value="MFS"/>
    <property type="match status" value="1"/>
</dbReference>
<feature type="domain" description="Major facilitator superfamily (MFS) profile" evidence="7">
    <location>
        <begin position="213"/>
        <end position="401"/>
    </location>
</feature>
<dbReference type="Pfam" id="PF07690">
    <property type="entry name" value="MFS_1"/>
    <property type="match status" value="1"/>
</dbReference>
<dbReference type="InterPro" id="IPR011701">
    <property type="entry name" value="MFS"/>
</dbReference>
<organism evidence="8 9">
    <name type="scientific">Kribbella hippodromi</name>
    <dbReference type="NCBI Taxonomy" id="434347"/>
    <lineage>
        <taxon>Bacteria</taxon>
        <taxon>Bacillati</taxon>
        <taxon>Actinomycetota</taxon>
        <taxon>Actinomycetes</taxon>
        <taxon>Propionibacteriales</taxon>
        <taxon>Kribbellaceae</taxon>
        <taxon>Kribbella</taxon>
    </lineage>
</organism>
<comment type="caution">
    <text evidence="8">The sequence shown here is derived from an EMBL/GenBank/DDBJ whole genome shotgun (WGS) entry which is preliminary data.</text>
</comment>
<keyword evidence="3 6" id="KW-0812">Transmembrane</keyword>
<evidence type="ECO:0000256" key="1">
    <source>
        <dbReference type="ARBA" id="ARBA00004651"/>
    </source>
</evidence>
<dbReference type="SUPFAM" id="SSF103473">
    <property type="entry name" value="MFS general substrate transporter"/>
    <property type="match status" value="1"/>
</dbReference>
<dbReference type="InterPro" id="IPR036259">
    <property type="entry name" value="MFS_trans_sf"/>
</dbReference>
<evidence type="ECO:0000259" key="7">
    <source>
        <dbReference type="PROSITE" id="PS50850"/>
    </source>
</evidence>
<dbReference type="EMBL" id="BAAAPH010000013">
    <property type="protein sequence ID" value="GAA1580581.1"/>
    <property type="molecule type" value="Genomic_DNA"/>
</dbReference>
<keyword evidence="4 6" id="KW-1133">Transmembrane helix</keyword>
<feature type="transmembrane region" description="Helical" evidence="6">
    <location>
        <begin position="216"/>
        <end position="240"/>
    </location>
</feature>
<evidence type="ECO:0000313" key="9">
    <source>
        <dbReference type="Proteomes" id="UP001501705"/>
    </source>
</evidence>
<protein>
    <submittedName>
        <fullName evidence="8">MFS transporter</fullName>
    </submittedName>
</protein>
<evidence type="ECO:0000256" key="3">
    <source>
        <dbReference type="ARBA" id="ARBA00022692"/>
    </source>
</evidence>
<dbReference type="PANTHER" id="PTHR23513:SF6">
    <property type="entry name" value="MAJOR FACILITATOR SUPERFAMILY ASSOCIATED DOMAIN-CONTAINING PROTEIN"/>
    <property type="match status" value="1"/>
</dbReference>